<dbReference type="InterPro" id="IPR050991">
    <property type="entry name" value="ECM_Regulatory_Proteins"/>
</dbReference>
<evidence type="ECO:0000256" key="1">
    <source>
        <dbReference type="ARBA" id="ARBA00022737"/>
    </source>
</evidence>
<dbReference type="STRING" id="623744.A0A553RGK0"/>
<dbReference type="PANTHER" id="PTHR46708:SF1">
    <property type="entry name" value="TENASCIN"/>
    <property type="match status" value="1"/>
</dbReference>
<feature type="region of interest" description="Disordered" evidence="5">
    <location>
        <begin position="944"/>
        <end position="971"/>
    </location>
</feature>
<dbReference type="PROSITE" id="PS00022">
    <property type="entry name" value="EGF_1"/>
    <property type="match status" value="3"/>
</dbReference>
<sequence>MCSLTLITLVFASMMSSCPGGLVKKLIEQRREPLTIPGAHNITLSNSSKPIVFNHVYNIRVPGSSLCSVDLDAPGAIEMEQKDAPSTSEVTQHAPDSSNQVVFTHRINIPKQACGCEDGLPELKDLLSRLEMLEGQISTLKDQCGGESGCCTAQLTGTVGTKPYCGGHGNYSSETCGCICAPGWKGTNCTLPHCLGDCRNQGQCVNGNCECFEGFTGEDCSLESCSVDCGENGQCINGKCVCDTGYFGEDCTELDCLNNCSRRGRCVDGECFCEEPWTGFDCSELVCPKDCYDHGRCENGTCVCDKGFTGEDCGAAACPNDCSGRGFCIKGRCVCDAGYNGDDCSRLSCPNNCNQRGRCSNGVCICDIGFLGEDCGKISCPYNCNDRGRCVNGQCVCDIGFQGQDCAELRCPNDCNYQGQCVNGQCVCKEGFGSEDCGLKSCPSDCYGRGHCIDGKCICHANFAGEDCSELSCPRKCLNRGRCIAGQCVCNEGFTGEDCGQTKCPNDCLGRGHCVDGHCVCKEGFEGQDCSVPICSDNCNNRGHCVNGKCVCDVGFSGDSCSDRRCPNDCSDAGQCADGQCVCDEGYIGEDCAEVSPAEDLSVTDVTTDNLNLSWRNEMLVSGYLITYVPTAAGGLMLELTVPGDQTTATLSELEPGVEYQISVYAILNNKRSVPVSARVATHLPTPGGLKFTSIGETSVEVSWDQLSFPFQGWELVFRNTKEENGRIVNNLPPSQTRFEQEGLGAGQDYDVTLSVMKNSTRGPQTSATATTMVLESVFRLAECCMESAELSTEVSPQLEASQIEGLDPPGHMEVVDVTERSSVVSWSRPTAPVDGFTVSYGPSMDLFSTRDVQLSGAHTRFSLEDLKPDTEYKVSLSSRRGEARSKPITESLDAPRELKSVDQTESSITLQWKNSRSSIDGYRIKYGLKPGTEYGIGVTSIKKERESDPATGNAHTDLDPPRDLEVQGSSETSLMLVWKRPRAKISSYRLTIVSADGRLEETELRGTASSHTLNGLTPGSRYSFSLVSERGESRSKAATATASTGVDSTEAVQSSFTFYLANPFPELSSSTNSEENLISFVSLESSFSGSGFEDLRGSLNVSNVTSDGFALTWETNKLAGFDSYAVEVNDFSGIWKEVPLEGKVNEAEIRGLRPSTEYQARLYGVSKSERSLLLEAVAVTAKSTSPLRVKSISSPHPSVSTHLRKDFKVSQGPNREPPGPLNITGVSRNSLRLSWSAPEDSFDAFLLELKSNESKKRVIKVSGEARNTQVDGLSAGSLYEITLYGMKGGQKSQAVSAQVLAVIFPPSSGVPGDAISNPDPSSN</sequence>
<evidence type="ECO:0000313" key="10">
    <source>
        <dbReference type="Proteomes" id="UP000316079"/>
    </source>
</evidence>
<feature type="domain" description="Fibronectin type-III" evidence="8">
    <location>
        <begin position="597"/>
        <end position="686"/>
    </location>
</feature>
<evidence type="ECO:0000313" key="9">
    <source>
        <dbReference type="EMBL" id="TRZ01297.1"/>
    </source>
</evidence>
<keyword evidence="2 4" id="KW-1015">Disulfide bond</keyword>
<dbReference type="SMART" id="SM00060">
    <property type="entry name" value="FN3"/>
    <property type="match status" value="7"/>
</dbReference>
<evidence type="ECO:0000259" key="8">
    <source>
        <dbReference type="PROSITE" id="PS50853"/>
    </source>
</evidence>
<dbReference type="Proteomes" id="UP000316079">
    <property type="component" value="Unassembled WGS sequence"/>
</dbReference>
<dbReference type="FunFam" id="2.60.40.10:FF:000099">
    <property type="entry name" value="Fibronectin 1"/>
    <property type="match status" value="1"/>
</dbReference>
<evidence type="ECO:0000256" key="4">
    <source>
        <dbReference type="PROSITE-ProRule" id="PRU00076"/>
    </source>
</evidence>
<name>A0A553RGK0_9TELE</name>
<dbReference type="Pfam" id="PF00041">
    <property type="entry name" value="fn3"/>
    <property type="match status" value="6"/>
</dbReference>
<proteinExistence type="predicted"/>
<feature type="region of interest" description="Disordered" evidence="5">
    <location>
        <begin position="876"/>
        <end position="901"/>
    </location>
</feature>
<dbReference type="PANTHER" id="PTHR46708">
    <property type="entry name" value="TENASCIN"/>
    <property type="match status" value="1"/>
</dbReference>
<protein>
    <recommendedName>
        <fullName evidence="11">Tenascin</fullName>
    </recommendedName>
</protein>
<feature type="region of interest" description="Disordered" evidence="5">
    <location>
        <begin position="1189"/>
        <end position="1221"/>
    </location>
</feature>
<feature type="domain" description="Fibronectin type-III" evidence="8">
    <location>
        <begin position="809"/>
        <end position="902"/>
    </location>
</feature>
<dbReference type="SMART" id="SM00181">
    <property type="entry name" value="EGF"/>
    <property type="match status" value="13"/>
</dbReference>
<dbReference type="GO" id="GO:0030155">
    <property type="term" value="P:regulation of cell adhesion"/>
    <property type="evidence" value="ECO:0007669"/>
    <property type="project" value="TreeGrafter"/>
</dbReference>
<accession>A0A553RGK0</accession>
<evidence type="ECO:0008006" key="11">
    <source>
        <dbReference type="Google" id="ProtNLM"/>
    </source>
</evidence>
<dbReference type="SUPFAM" id="SSF49265">
    <property type="entry name" value="Fibronectin type III"/>
    <property type="match status" value="7"/>
</dbReference>
<dbReference type="Pfam" id="PF23106">
    <property type="entry name" value="EGF_Teneurin"/>
    <property type="match status" value="1"/>
</dbReference>
<feature type="domain" description="EGF-like" evidence="7">
    <location>
        <begin position="190"/>
        <end position="221"/>
    </location>
</feature>
<dbReference type="Pfam" id="PF25024">
    <property type="entry name" value="EGF_TEN"/>
    <property type="match status" value="2"/>
</dbReference>
<feature type="domain" description="Fibronectin type-III" evidence="8">
    <location>
        <begin position="687"/>
        <end position="777"/>
    </location>
</feature>
<evidence type="ECO:0000256" key="5">
    <source>
        <dbReference type="SAM" id="MobiDB-lite"/>
    </source>
</evidence>
<evidence type="ECO:0000256" key="6">
    <source>
        <dbReference type="SAM" id="SignalP"/>
    </source>
</evidence>
<feature type="chain" id="PRO_5021997730" description="Tenascin" evidence="6">
    <location>
        <begin position="21"/>
        <end position="1324"/>
    </location>
</feature>
<dbReference type="InterPro" id="IPR003961">
    <property type="entry name" value="FN3_dom"/>
</dbReference>
<comment type="caution">
    <text evidence="4">Lacks conserved residue(s) required for the propagation of feature annotation.</text>
</comment>
<evidence type="ECO:0000256" key="3">
    <source>
        <dbReference type="ARBA" id="ARBA00023180"/>
    </source>
</evidence>
<keyword evidence="4" id="KW-0245">EGF-like domain</keyword>
<dbReference type="EMBL" id="SRMA01024123">
    <property type="protein sequence ID" value="TRZ01297.1"/>
    <property type="molecule type" value="Genomic_DNA"/>
</dbReference>
<dbReference type="GO" id="GO:0005615">
    <property type="term" value="C:extracellular space"/>
    <property type="evidence" value="ECO:0007669"/>
    <property type="project" value="TreeGrafter"/>
</dbReference>
<feature type="compositionally biased region" description="Basic and acidic residues" evidence="5">
    <location>
        <begin position="957"/>
        <end position="966"/>
    </location>
</feature>
<dbReference type="FunFam" id="2.10.25.10:FF:000001">
    <property type="entry name" value="Tenascin C"/>
    <property type="match status" value="13"/>
</dbReference>
<keyword evidence="3" id="KW-0325">Glycoprotein</keyword>
<dbReference type="PROSITE" id="PS01186">
    <property type="entry name" value="EGF_2"/>
    <property type="match status" value="4"/>
</dbReference>
<dbReference type="OrthoDB" id="442731at2759"/>
<feature type="compositionally biased region" description="Basic and acidic residues" evidence="5">
    <location>
        <begin position="880"/>
        <end position="901"/>
    </location>
</feature>
<dbReference type="InterPro" id="IPR013783">
    <property type="entry name" value="Ig-like_fold"/>
</dbReference>
<dbReference type="CDD" id="cd00063">
    <property type="entry name" value="FN3"/>
    <property type="match status" value="7"/>
</dbReference>
<organism evidence="9 10">
    <name type="scientific">Danionella cerebrum</name>
    <dbReference type="NCBI Taxonomy" id="2873325"/>
    <lineage>
        <taxon>Eukaryota</taxon>
        <taxon>Metazoa</taxon>
        <taxon>Chordata</taxon>
        <taxon>Craniata</taxon>
        <taxon>Vertebrata</taxon>
        <taxon>Euteleostomi</taxon>
        <taxon>Actinopterygii</taxon>
        <taxon>Neopterygii</taxon>
        <taxon>Teleostei</taxon>
        <taxon>Ostariophysi</taxon>
        <taxon>Cypriniformes</taxon>
        <taxon>Danionidae</taxon>
        <taxon>Danioninae</taxon>
        <taxon>Danionella</taxon>
    </lineage>
</organism>
<feature type="disulfide bond" evidence="4">
    <location>
        <begin position="194"/>
        <end position="204"/>
    </location>
</feature>
<keyword evidence="10" id="KW-1185">Reference proteome</keyword>
<dbReference type="InterPro" id="IPR000742">
    <property type="entry name" value="EGF"/>
</dbReference>
<evidence type="ECO:0000259" key="7">
    <source>
        <dbReference type="PROSITE" id="PS50026"/>
    </source>
</evidence>
<feature type="compositionally biased region" description="Polar residues" evidence="5">
    <location>
        <begin position="1189"/>
        <end position="1202"/>
    </location>
</feature>
<feature type="signal peptide" evidence="6">
    <location>
        <begin position="1"/>
        <end position="20"/>
    </location>
</feature>
<dbReference type="GO" id="GO:0031175">
    <property type="term" value="P:neuron projection development"/>
    <property type="evidence" value="ECO:0007669"/>
    <property type="project" value="TreeGrafter"/>
</dbReference>
<feature type="domain" description="Fibronectin type-III" evidence="8">
    <location>
        <begin position="961"/>
        <end position="1050"/>
    </location>
</feature>
<evidence type="ECO:0000256" key="2">
    <source>
        <dbReference type="ARBA" id="ARBA00023157"/>
    </source>
</evidence>
<keyword evidence="1" id="KW-0677">Repeat</keyword>
<feature type="disulfide bond" evidence="4">
    <location>
        <begin position="211"/>
        <end position="220"/>
    </location>
</feature>
<dbReference type="InterPro" id="IPR036116">
    <property type="entry name" value="FN3_sf"/>
</dbReference>
<reference evidence="9 10" key="1">
    <citation type="journal article" date="2019" name="Sci. Data">
        <title>Hybrid genome assembly and annotation of Danionella translucida.</title>
        <authorList>
            <person name="Kadobianskyi M."/>
            <person name="Schulze L."/>
            <person name="Schuelke M."/>
            <person name="Judkewitz B."/>
        </authorList>
    </citation>
    <scope>NUCLEOTIDE SEQUENCE [LARGE SCALE GENOMIC DNA]</scope>
    <source>
        <strain evidence="9 10">Bolton</strain>
    </source>
</reference>
<dbReference type="Gene3D" id="2.10.25.10">
    <property type="entry name" value="Laminin"/>
    <property type="match status" value="13"/>
</dbReference>
<feature type="domain" description="Fibronectin type-III" evidence="8">
    <location>
        <begin position="1218"/>
        <end position="1308"/>
    </location>
</feature>
<keyword evidence="6" id="KW-0732">Signal</keyword>
<dbReference type="PROSITE" id="PS50853">
    <property type="entry name" value="FN3"/>
    <property type="match status" value="6"/>
</dbReference>
<feature type="domain" description="Fibronectin type-III" evidence="8">
    <location>
        <begin position="1096"/>
        <end position="1185"/>
    </location>
</feature>
<dbReference type="PROSITE" id="PS50026">
    <property type="entry name" value="EGF_3"/>
    <property type="match status" value="1"/>
</dbReference>
<comment type="caution">
    <text evidence="9">The sequence shown here is derived from an EMBL/GenBank/DDBJ whole genome shotgun (WGS) entry which is preliminary data.</text>
</comment>
<gene>
    <name evidence="9" type="ORF">DNTS_018629</name>
</gene>
<dbReference type="Gene3D" id="2.60.40.10">
    <property type="entry name" value="Immunoglobulins"/>
    <property type="match status" value="7"/>
</dbReference>